<name>A0A8D8XW51_9HEMI</name>
<evidence type="ECO:0000313" key="2">
    <source>
        <dbReference type="EMBL" id="CAG6711662.1"/>
    </source>
</evidence>
<organism evidence="2">
    <name type="scientific">Cacopsylla melanoneura</name>
    <dbReference type="NCBI Taxonomy" id="428564"/>
    <lineage>
        <taxon>Eukaryota</taxon>
        <taxon>Metazoa</taxon>
        <taxon>Ecdysozoa</taxon>
        <taxon>Arthropoda</taxon>
        <taxon>Hexapoda</taxon>
        <taxon>Insecta</taxon>
        <taxon>Pterygota</taxon>
        <taxon>Neoptera</taxon>
        <taxon>Paraneoptera</taxon>
        <taxon>Hemiptera</taxon>
        <taxon>Sternorrhyncha</taxon>
        <taxon>Psylloidea</taxon>
        <taxon>Psyllidae</taxon>
        <taxon>Psyllinae</taxon>
        <taxon>Cacopsylla</taxon>
    </lineage>
</organism>
<evidence type="ECO:0000256" key="1">
    <source>
        <dbReference type="SAM" id="MobiDB-lite"/>
    </source>
</evidence>
<reference evidence="2" key="1">
    <citation type="submission" date="2021-05" db="EMBL/GenBank/DDBJ databases">
        <authorList>
            <person name="Alioto T."/>
            <person name="Alioto T."/>
            <person name="Gomez Garrido J."/>
        </authorList>
    </citation>
    <scope>NUCLEOTIDE SEQUENCE</scope>
</reference>
<feature type="compositionally biased region" description="Basic residues" evidence="1">
    <location>
        <begin position="999"/>
        <end position="1009"/>
    </location>
</feature>
<feature type="compositionally biased region" description="Basic and acidic residues" evidence="1">
    <location>
        <begin position="1059"/>
        <end position="1071"/>
    </location>
</feature>
<feature type="region of interest" description="Disordered" evidence="1">
    <location>
        <begin position="844"/>
        <end position="936"/>
    </location>
</feature>
<feature type="compositionally biased region" description="Basic and acidic residues" evidence="1">
    <location>
        <begin position="844"/>
        <end position="869"/>
    </location>
</feature>
<feature type="compositionally biased region" description="Basic and acidic residues" evidence="1">
    <location>
        <begin position="1081"/>
        <end position="1095"/>
    </location>
</feature>
<feature type="compositionally biased region" description="Polar residues" evidence="1">
    <location>
        <begin position="965"/>
        <end position="996"/>
    </location>
</feature>
<feature type="region of interest" description="Disordered" evidence="1">
    <location>
        <begin position="560"/>
        <end position="663"/>
    </location>
</feature>
<feature type="compositionally biased region" description="Pro residues" evidence="1">
    <location>
        <begin position="888"/>
        <end position="899"/>
    </location>
</feature>
<dbReference type="AlphaFoldDB" id="A0A8D8XW51"/>
<protein>
    <submittedName>
        <fullName evidence="2">Uncharacterized protein</fullName>
    </submittedName>
</protein>
<feature type="compositionally biased region" description="Low complexity" evidence="1">
    <location>
        <begin position="653"/>
        <end position="663"/>
    </location>
</feature>
<feature type="compositionally biased region" description="Polar residues" evidence="1">
    <location>
        <begin position="780"/>
        <end position="792"/>
    </location>
</feature>
<accession>A0A8D8XW51</accession>
<proteinExistence type="predicted"/>
<feature type="compositionally biased region" description="Gly residues" evidence="1">
    <location>
        <begin position="602"/>
        <end position="618"/>
    </location>
</feature>
<feature type="region of interest" description="Disordered" evidence="1">
    <location>
        <begin position="965"/>
        <end position="1104"/>
    </location>
</feature>
<sequence length="1122" mass="124708">MAYSNNHEYHPQFLSPAVVDRRRPNSSQMSVVTYSSSASQIGRLRSYLVEHDLHSNQQTVDGEMLAPEIIRDPFAYIPWFNDFLKEKSQVICGGQMENLSDLLEKVRGWYLRTSRDVVDFDIQAQSILDILNYIHTQKHIIVESMVGKPVLVHYLSMLSILLSKYLSLNIQIARPLGKRDPYMYTDNDGRVVPEAPEEFQTRRRMYWDRARSWMSCIAFQNDFSVDRICDTLLNEVLGVAPPDILGELIIGLIEQCIVRYHSVGSGWIKDKELTFFPFVRTMLVFRRFIRWYMNSVEKQGYTREMSNDLTNKCIRKRIDFCNRHIVPPRHLKESLQIITDKFPDEWFQSPPYESRTIMNQMLEEDYSTSKVFGVLTPRLCDIHILRLLGRLPRDINPQFPYLAPQSAEPRKWSRRNLVEPKEAKLSPKEEERITVYNLSLLGPCCVPLAGENPPHSVQSSVDSDSSHKISSTTAVDVTETNMLYPGGKEMAEVIPNLSNANMHLTAMNMDQCVVIFPTTDNKYFAPVCVMDSPPVRLGGKKAGVNMKRGVGVVRHNQSVSELSDTDEEGGVGAGGRHHILGGVGSKSSPVDHRVIVENKVVQGGGGGRSMKTRGGGKGAALVVSNSEKQQGGKRKGSDRTGEVGPTDTKQRRTSTSLPTSTPTKSVIVRADSCKVPHGGPGGEGAGPLLGTEEMEIGYPFMDPVWDSNFFDSGQDALVPLTAVEGNGNQEPGRAEQVLGVEQFTNHHEHSNPPGSGSPLFQHEADTRTGGGSAHVGRPLLNNTQPEVTTSPSLPHAPQTKAAPGPGVGKRLDNHTYYPSYMDSDQDLLCDDYLRQIDTSFSNQKKLDEYQDMSDDGKSTRSGKAGDNHKTSRRGRKPAGGAAAAQNHVPPPTPTPPPSIPRSTRRSNQRPPSHATDSSAASSPTHPVHPPPLPIKSSRDWVKQVRNNHQGVTPTELMTKLREVVQTANQNHQSQSTNQKPNQPISSEQQQTLSSVGPNPKKKRVGRPPSKKTQAAAALAAANIKMQAEQLLTLPRREDKKPGPGRRRKKQLDEATPVDTKIRNNEIIEHLQRKLTSPEPNEDNRSRRKVSEDENGKQSVLPTPNLQILASVVDEVNLKAKRQ</sequence>
<feature type="region of interest" description="Disordered" evidence="1">
    <location>
        <begin position="745"/>
        <end position="810"/>
    </location>
</feature>
<dbReference type="EMBL" id="HBUF01348466">
    <property type="protein sequence ID" value="CAG6711662.1"/>
    <property type="molecule type" value="Transcribed_RNA"/>
</dbReference>